<feature type="compositionally biased region" description="Basic and acidic residues" evidence="1">
    <location>
        <begin position="36"/>
        <end position="49"/>
    </location>
</feature>
<feature type="region of interest" description="Disordered" evidence="1">
    <location>
        <begin position="1"/>
        <end position="52"/>
    </location>
</feature>
<protein>
    <submittedName>
        <fullName evidence="2">Uncharacterized protein</fullName>
    </submittedName>
</protein>
<dbReference type="AlphaFoldDB" id="A0A3N6TTX9"/>
<evidence type="ECO:0000313" key="2">
    <source>
        <dbReference type="EMBL" id="KAF2609667.1"/>
    </source>
</evidence>
<evidence type="ECO:0000313" key="4">
    <source>
        <dbReference type="Proteomes" id="UP000266723"/>
    </source>
</evidence>
<reference evidence="3 4" key="3">
    <citation type="journal article" date="2020" name="BMC Genomics">
        <title>Intraspecific diversification of the crop wild relative Brassica cretica Lam. using demographic model selection.</title>
        <authorList>
            <person name="Kioukis A."/>
            <person name="Michalopoulou V.A."/>
            <person name="Briers L."/>
            <person name="Pirintsos S."/>
            <person name="Studholme D.J."/>
            <person name="Pavlidis P."/>
            <person name="Sarris P.F."/>
        </authorList>
    </citation>
    <scope>NUCLEOTIDE SEQUENCE [LARGE SCALE GENOMIC DNA]</scope>
    <source>
        <strain evidence="4">cv. PFS-1207/04</strain>
        <strain evidence="3">PFS-1207/04</strain>
    </source>
</reference>
<sequence>MYRIDPCTSGKELSLDPRPDDRSNCLTDRLSRPSRHSKDDSQDRLSLDREEPEDGHAFTLLGRLVQPDERAIDLQSVFDPLLDFHHPYFSKARILQLSEDLGHAWARLFHEDHPADHPDSPAFIQLLTAVHSSDSSKPGQ</sequence>
<feature type="compositionally biased region" description="Basic and acidic residues" evidence="1">
    <location>
        <begin position="13"/>
        <end position="23"/>
    </location>
</feature>
<reference evidence="2" key="1">
    <citation type="submission" date="2019-12" db="EMBL/GenBank/DDBJ databases">
        <title>Genome sequencing and annotation of Brassica cretica.</title>
        <authorList>
            <person name="Studholme D.J."/>
            <person name="Sarris P.F."/>
        </authorList>
    </citation>
    <scope>NUCLEOTIDE SEQUENCE</scope>
    <source>
        <strain evidence="2">PFS-102/07</strain>
        <tissue evidence="2">Leaf</tissue>
    </source>
</reference>
<dbReference type="Proteomes" id="UP000266723">
    <property type="component" value="Unassembled WGS sequence"/>
</dbReference>
<name>A0A3N6TTX9_BRACR</name>
<dbReference type="EMBL" id="QGKV02000832">
    <property type="protein sequence ID" value="KAF3552436.1"/>
    <property type="molecule type" value="Genomic_DNA"/>
</dbReference>
<proteinExistence type="predicted"/>
<dbReference type="EMBL" id="QGKY02000089">
    <property type="protein sequence ID" value="KAF2609667.1"/>
    <property type="molecule type" value="Genomic_DNA"/>
</dbReference>
<organism evidence="2">
    <name type="scientific">Brassica cretica</name>
    <name type="common">Mustard</name>
    <dbReference type="NCBI Taxonomy" id="69181"/>
    <lineage>
        <taxon>Eukaryota</taxon>
        <taxon>Viridiplantae</taxon>
        <taxon>Streptophyta</taxon>
        <taxon>Embryophyta</taxon>
        <taxon>Tracheophyta</taxon>
        <taxon>Spermatophyta</taxon>
        <taxon>Magnoliopsida</taxon>
        <taxon>eudicotyledons</taxon>
        <taxon>Gunneridae</taxon>
        <taxon>Pentapetalae</taxon>
        <taxon>rosids</taxon>
        <taxon>malvids</taxon>
        <taxon>Brassicales</taxon>
        <taxon>Brassicaceae</taxon>
        <taxon>Brassiceae</taxon>
        <taxon>Brassica</taxon>
    </lineage>
</organism>
<comment type="caution">
    <text evidence="2">The sequence shown here is derived from an EMBL/GenBank/DDBJ whole genome shotgun (WGS) entry which is preliminary data.</text>
</comment>
<evidence type="ECO:0000256" key="1">
    <source>
        <dbReference type="SAM" id="MobiDB-lite"/>
    </source>
</evidence>
<dbReference type="OrthoDB" id="1106704at2759"/>
<evidence type="ECO:0000313" key="3">
    <source>
        <dbReference type="EMBL" id="KAF3552436.1"/>
    </source>
</evidence>
<keyword evidence="4" id="KW-1185">Reference proteome</keyword>
<accession>A0A3N6TTX9</accession>
<gene>
    <name evidence="3" type="ORF">DY000_02007900</name>
    <name evidence="2" type="ORF">F2Q70_00012105</name>
</gene>
<reference evidence="3" key="2">
    <citation type="submission" date="2019-12" db="EMBL/GenBank/DDBJ databases">
        <authorList>
            <person name="Studholme D.J."/>
            <person name="Sarris P."/>
        </authorList>
    </citation>
    <scope>NUCLEOTIDE SEQUENCE</scope>
    <source>
        <strain evidence="3">PFS-1207/04</strain>
        <tissue evidence="3">Leaf</tissue>
    </source>
</reference>